<dbReference type="Proteomes" id="UP000095237">
    <property type="component" value="Unassembled WGS sequence"/>
</dbReference>
<comment type="similarity">
    <text evidence="16">Belongs to the TRAFAC class TrmE-Era-EngA-EngB-Septin-like GTPase superfamily. FeoB GTPase (TC 9.A.8) family.</text>
</comment>
<accession>A0A1E5IGJ7</accession>
<dbReference type="Pfam" id="PF07670">
    <property type="entry name" value="Gate"/>
    <property type="match status" value="1"/>
</dbReference>
<dbReference type="Pfam" id="PF17910">
    <property type="entry name" value="FeoB_Cyto"/>
    <property type="match status" value="1"/>
</dbReference>
<dbReference type="InterPro" id="IPR050860">
    <property type="entry name" value="FeoB_GTPase"/>
</dbReference>
<dbReference type="InterPro" id="IPR003373">
    <property type="entry name" value="Fe2_transport_prot-B"/>
</dbReference>
<keyword evidence="3" id="KW-1003">Cell membrane</keyword>
<dbReference type="NCBIfam" id="TIGR00231">
    <property type="entry name" value="small_GTP"/>
    <property type="match status" value="1"/>
</dbReference>
<feature type="binding site" evidence="15">
    <location>
        <position position="25"/>
    </location>
    <ligand>
        <name>Mg(2+)</name>
        <dbReference type="ChEBI" id="CHEBI:18420"/>
        <label>2</label>
    </ligand>
</feature>
<evidence type="ECO:0000256" key="16">
    <source>
        <dbReference type="RuleBase" id="RU362098"/>
    </source>
</evidence>
<keyword evidence="8 16" id="KW-1133">Transmembrane helix</keyword>
<dbReference type="EMBL" id="LNVX01000630">
    <property type="protein sequence ID" value="OEG69617.1"/>
    <property type="molecule type" value="Genomic_DNA"/>
</dbReference>
<dbReference type="SUPFAM" id="SSF52540">
    <property type="entry name" value="P-loop containing nucleoside triphosphate hydrolases"/>
    <property type="match status" value="1"/>
</dbReference>
<keyword evidence="9 16" id="KW-0408">Iron</keyword>
<keyword evidence="4 16" id="KW-0410">Iron transport</keyword>
<feature type="binding site" evidence="15">
    <location>
        <position position="28"/>
    </location>
    <ligand>
        <name>Mg(2+)</name>
        <dbReference type="ChEBI" id="CHEBI:18420"/>
        <label>2</label>
    </ligand>
</feature>
<feature type="binding site" evidence="14">
    <location>
        <begin position="119"/>
        <end position="122"/>
    </location>
    <ligand>
        <name>GTP</name>
        <dbReference type="ChEBI" id="CHEBI:37565"/>
        <label>1</label>
    </ligand>
</feature>
<name>A0A1E5IGJ7_ENDTX</name>
<dbReference type="FunFam" id="3.40.50.300:FF:000426">
    <property type="entry name" value="Ferrous iron transport protein B"/>
    <property type="match status" value="1"/>
</dbReference>
<dbReference type="InterPro" id="IPR011640">
    <property type="entry name" value="Fe2_transport_prot_B_C"/>
</dbReference>
<feature type="transmembrane region" description="Helical" evidence="16">
    <location>
        <begin position="522"/>
        <end position="543"/>
    </location>
</feature>
<evidence type="ECO:0000256" key="4">
    <source>
        <dbReference type="ARBA" id="ARBA00022496"/>
    </source>
</evidence>
<comment type="caution">
    <text evidence="18">The sequence shown here is derived from an EMBL/GenBank/DDBJ whole genome shotgun (WGS) entry which is preliminary data.</text>
</comment>
<evidence type="ECO:0000256" key="3">
    <source>
        <dbReference type="ARBA" id="ARBA00022475"/>
    </source>
</evidence>
<dbReference type="PANTHER" id="PTHR43185:SF1">
    <property type="entry name" value="FE(2+) TRANSPORTER FEOB"/>
    <property type="match status" value="1"/>
</dbReference>
<evidence type="ECO:0000256" key="6">
    <source>
        <dbReference type="ARBA" id="ARBA00022692"/>
    </source>
</evidence>
<feature type="binding site" evidence="15">
    <location>
        <position position="24"/>
    </location>
    <ligand>
        <name>Mg(2+)</name>
        <dbReference type="ChEBI" id="CHEBI:18420"/>
        <label>2</label>
    </ligand>
</feature>
<evidence type="ECO:0000256" key="5">
    <source>
        <dbReference type="ARBA" id="ARBA00022519"/>
    </source>
</evidence>
<keyword evidence="10" id="KW-0406">Ion transport</keyword>
<dbReference type="AlphaFoldDB" id="A0A1E5IGJ7"/>
<evidence type="ECO:0000256" key="15">
    <source>
        <dbReference type="PIRSR" id="PIRSR603373-2"/>
    </source>
</evidence>
<evidence type="ECO:0000313" key="19">
    <source>
        <dbReference type="Proteomes" id="UP000095237"/>
    </source>
</evidence>
<dbReference type="PANTHER" id="PTHR43185">
    <property type="entry name" value="FERROUS IRON TRANSPORT PROTEIN B"/>
    <property type="match status" value="1"/>
</dbReference>
<evidence type="ECO:0000256" key="11">
    <source>
        <dbReference type="ARBA" id="ARBA00023134"/>
    </source>
</evidence>
<feature type="transmembrane region" description="Helical" evidence="16">
    <location>
        <begin position="463"/>
        <end position="489"/>
    </location>
</feature>
<feature type="transmembrane region" description="Helical" evidence="16">
    <location>
        <begin position="395"/>
        <end position="418"/>
    </location>
</feature>
<gene>
    <name evidence="18" type="ORF">ATZ36_08470</name>
</gene>
<sequence>MGTNKNIIVALAGNPNSGKSTIFNSLTGSNQFVGNYPGITVEKKEGLKKYKGYNINFIDLPGTYSLSAYSDDEVVARDFLLNEKPDVVVNVIDSASMERNLYLFTQIVELDMPVIMVLNMVDTLKSYGKTVDKKIMSNILGVPVFATVASKGIGIVNILDCIVNICENGEFKNQIRVKVDYGEDIKGETEKLEKLISKDPVLSKFPKSWLTIKFLDNDPLALKLVCKAGNETEISEQIEKSRNHIKEHFGRKAEVEIADRRYGFANAVVKMVVKKTEQGKIDMTEIIDSFMLNRYLGIPIFAAVMYIIFKFTFTFSEPAVKLFGLFFRWFSGVVTGIIPDSPVRSLIVDGIIGGVGGVLGFFPLVLFMFFAIAFFEDSGYMARAAFVMDKIMSRFGLHGKSFLPLMLSTNGCAVPGILATRTLDSKRDRLITMFVVPFMICGAKLPVFALIIGAFFATKYQAAIMFFMYFLSVVIALGIAKLLSATILLKEKSSHFVMELPPYHLPTVKGLFLKMWERSWLYVRKAGTVVVLISILVWVVFAYPKAPLNENLTEAEKSSLQLEYSIAGRAGKTLESLLNLS</sequence>
<evidence type="ECO:0000256" key="8">
    <source>
        <dbReference type="ARBA" id="ARBA00022989"/>
    </source>
</evidence>
<dbReference type="InterPro" id="IPR006073">
    <property type="entry name" value="GTP-bd"/>
</dbReference>
<dbReference type="CDD" id="cd01879">
    <property type="entry name" value="FeoB"/>
    <property type="match status" value="1"/>
</dbReference>
<keyword evidence="11 14" id="KW-0342">GTP-binding</keyword>
<evidence type="ECO:0000313" key="18">
    <source>
        <dbReference type="EMBL" id="OEG69617.1"/>
    </source>
</evidence>
<keyword evidence="12 16" id="KW-0472">Membrane</keyword>
<keyword evidence="19" id="KW-1185">Reference proteome</keyword>
<keyword evidence="15" id="KW-0460">Magnesium</keyword>
<dbReference type="NCBIfam" id="TIGR00437">
    <property type="entry name" value="feoB"/>
    <property type="match status" value="1"/>
</dbReference>
<evidence type="ECO:0000256" key="9">
    <source>
        <dbReference type="ARBA" id="ARBA00023004"/>
    </source>
</evidence>
<feature type="transmembrane region" description="Helical" evidence="16">
    <location>
        <begin position="350"/>
        <end position="375"/>
    </location>
</feature>
<evidence type="ECO:0000256" key="10">
    <source>
        <dbReference type="ARBA" id="ARBA00023065"/>
    </source>
</evidence>
<evidence type="ECO:0000256" key="12">
    <source>
        <dbReference type="ARBA" id="ARBA00023136"/>
    </source>
</evidence>
<feature type="binding site" evidence="14">
    <location>
        <begin position="13"/>
        <end position="20"/>
    </location>
    <ligand>
        <name>GTP</name>
        <dbReference type="ChEBI" id="CHEBI:37565"/>
        <label>1</label>
    </ligand>
</feature>
<comment type="subcellular location">
    <subcellularLocation>
        <location evidence="1 16">Cell inner membrane</location>
        <topology evidence="1 16">Multi-pass membrane protein</topology>
    </subcellularLocation>
</comment>
<dbReference type="GO" id="GO:0005525">
    <property type="term" value="F:GTP binding"/>
    <property type="evidence" value="ECO:0007669"/>
    <property type="project" value="UniProtKB-KW"/>
</dbReference>
<dbReference type="InterPro" id="IPR030389">
    <property type="entry name" value="G_FEOB_dom"/>
</dbReference>
<proteinExistence type="inferred from homology"/>
<feature type="non-terminal residue" evidence="18">
    <location>
        <position position="581"/>
    </location>
</feature>
<dbReference type="PROSITE" id="PS51711">
    <property type="entry name" value="G_FEOB"/>
    <property type="match status" value="1"/>
</dbReference>
<keyword evidence="15" id="KW-0479">Metal-binding</keyword>
<evidence type="ECO:0000256" key="14">
    <source>
        <dbReference type="PIRSR" id="PIRSR603373-1"/>
    </source>
</evidence>
<feature type="binding site" evidence="14">
    <location>
        <begin position="59"/>
        <end position="62"/>
    </location>
    <ligand>
        <name>GTP</name>
        <dbReference type="ChEBI" id="CHEBI:37565"/>
        <label>1</label>
    </ligand>
</feature>
<protein>
    <recommendedName>
        <fullName evidence="13 16">Ferrous iron transport protein B</fullName>
    </recommendedName>
</protein>
<feature type="binding site" evidence="15">
    <location>
        <position position="27"/>
    </location>
    <ligand>
        <name>Mg(2+)</name>
        <dbReference type="ChEBI" id="CHEBI:18420"/>
        <label>2</label>
    </ligand>
</feature>
<dbReference type="InterPro" id="IPR027417">
    <property type="entry name" value="P-loop_NTPase"/>
</dbReference>
<evidence type="ECO:0000256" key="7">
    <source>
        <dbReference type="ARBA" id="ARBA00022741"/>
    </source>
</evidence>
<dbReference type="Pfam" id="PF02421">
    <property type="entry name" value="FeoB_N"/>
    <property type="match status" value="1"/>
</dbReference>
<feature type="binding site" evidence="14">
    <location>
        <begin position="38"/>
        <end position="42"/>
    </location>
    <ligand>
        <name>GTP</name>
        <dbReference type="ChEBI" id="CHEBI:37565"/>
        <label>1</label>
    </ligand>
</feature>
<dbReference type="Gene3D" id="3.40.50.300">
    <property type="entry name" value="P-loop containing nucleotide triphosphate hydrolases"/>
    <property type="match status" value="1"/>
</dbReference>
<dbReference type="InterPro" id="IPR011642">
    <property type="entry name" value="Gate_dom"/>
</dbReference>
<dbReference type="Pfam" id="PF07664">
    <property type="entry name" value="FeoB_C"/>
    <property type="match status" value="1"/>
</dbReference>
<dbReference type="InterPro" id="IPR005225">
    <property type="entry name" value="Small_GTP-bd"/>
</dbReference>
<keyword evidence="7 14" id="KW-0547">Nucleotide-binding</keyword>
<dbReference type="GO" id="GO:0046872">
    <property type="term" value="F:metal ion binding"/>
    <property type="evidence" value="ECO:0007669"/>
    <property type="project" value="UniProtKB-KW"/>
</dbReference>
<evidence type="ECO:0000256" key="1">
    <source>
        <dbReference type="ARBA" id="ARBA00004429"/>
    </source>
</evidence>
<organism evidence="18 19">
    <name type="scientific">Endomicrobium trichonymphae</name>
    <dbReference type="NCBI Taxonomy" id="1408204"/>
    <lineage>
        <taxon>Bacteria</taxon>
        <taxon>Pseudomonadati</taxon>
        <taxon>Elusimicrobiota</taxon>
        <taxon>Endomicrobiia</taxon>
        <taxon>Endomicrobiales</taxon>
        <taxon>Endomicrobiaceae</taxon>
        <taxon>Candidatus Endomicrobiellum</taxon>
    </lineage>
</organism>
<evidence type="ECO:0000259" key="17">
    <source>
        <dbReference type="PROSITE" id="PS51711"/>
    </source>
</evidence>
<dbReference type="InterPro" id="IPR041069">
    <property type="entry name" value="FeoB_Cyto"/>
</dbReference>
<comment type="function">
    <text evidence="16">Probable transporter of a GTP-driven Fe(2+) uptake system.</text>
</comment>
<keyword evidence="6 16" id="KW-0812">Transmembrane</keyword>
<reference evidence="18 19" key="1">
    <citation type="submission" date="2015-11" db="EMBL/GenBank/DDBJ databases">
        <title>Evidence for parallel genomic evolution in an endosymbiosis of termite gut flagellates.</title>
        <authorList>
            <person name="Zheng H."/>
        </authorList>
    </citation>
    <scope>NUCLEOTIDE SEQUENCE [LARGE SCALE GENOMIC DNA]</scope>
    <source>
        <strain evidence="18 19">CET450</strain>
    </source>
</reference>
<keyword evidence="2 16" id="KW-0813">Transport</keyword>
<comment type="caution">
    <text evidence="16">Lacks conserved residue(s) required for the propagation of feature annotation.</text>
</comment>
<feature type="transmembrane region" description="Helical" evidence="16">
    <location>
        <begin position="319"/>
        <end position="338"/>
    </location>
</feature>
<evidence type="ECO:0000256" key="2">
    <source>
        <dbReference type="ARBA" id="ARBA00022448"/>
    </source>
</evidence>
<dbReference type="Gene3D" id="1.10.287.1770">
    <property type="match status" value="1"/>
</dbReference>
<dbReference type="GO" id="GO:0005886">
    <property type="term" value="C:plasma membrane"/>
    <property type="evidence" value="ECO:0007669"/>
    <property type="project" value="UniProtKB-SubCell"/>
</dbReference>
<keyword evidence="5" id="KW-0997">Cell inner membrane</keyword>
<feature type="domain" description="FeoB-type G" evidence="17">
    <location>
        <begin position="6"/>
        <end position="168"/>
    </location>
</feature>
<dbReference type="GO" id="GO:0015093">
    <property type="term" value="F:ferrous iron transmembrane transporter activity"/>
    <property type="evidence" value="ECO:0007669"/>
    <property type="project" value="UniProtKB-UniRule"/>
</dbReference>
<dbReference type="PRINTS" id="PR00326">
    <property type="entry name" value="GTP1OBG"/>
</dbReference>
<feature type="transmembrane region" description="Helical" evidence="16">
    <location>
        <begin position="430"/>
        <end position="457"/>
    </location>
</feature>
<evidence type="ECO:0000256" key="13">
    <source>
        <dbReference type="NCBIfam" id="TIGR00437"/>
    </source>
</evidence>
<feature type="transmembrane region" description="Helical" evidence="16">
    <location>
        <begin position="295"/>
        <end position="313"/>
    </location>
</feature>